<dbReference type="Pfam" id="PF02661">
    <property type="entry name" value="Fic"/>
    <property type="match status" value="1"/>
</dbReference>
<dbReference type="InterPro" id="IPR036597">
    <property type="entry name" value="Fido-like_dom_sf"/>
</dbReference>
<dbReference type="Proteomes" id="UP000510621">
    <property type="component" value="Chromosome"/>
</dbReference>
<reference evidence="2" key="1">
    <citation type="submission" date="2020-06" db="EMBL/GenBank/DDBJ databases">
        <title>Analysis procedures for assessing recovery of high quality, complete, closed genomes from Nanopore long read metagenome sequencing.</title>
        <authorList>
            <person name="Bessarab I."/>
            <person name="Arumugam K."/>
            <person name="Haryono M."/>
            <person name="Liu X."/>
            <person name="Roy S."/>
            <person name="Zuniga-Montanez R.E."/>
            <person name="Qiu G."/>
            <person name="Drautz-Moses D.I."/>
            <person name="Law Y.Y."/>
            <person name="Wuertz S."/>
            <person name="Lauro F.M."/>
            <person name="Huson D.H."/>
            <person name="Williams R.B."/>
        </authorList>
    </citation>
    <scope>NUCLEOTIDE SEQUENCE [LARGE SCALE GENOMIC DNA]</scope>
    <source>
        <strain evidence="2">SSD2</strain>
    </source>
</reference>
<dbReference type="PANTHER" id="PTHR39426:SF1">
    <property type="entry name" value="HOMOLOGY TO DEATH-ON-CURING PROTEIN OF PHAGE P1"/>
    <property type="match status" value="1"/>
</dbReference>
<dbReference type="InterPro" id="IPR053737">
    <property type="entry name" value="Type_II_TA_Toxin"/>
</dbReference>
<dbReference type="GO" id="GO:0016301">
    <property type="term" value="F:kinase activity"/>
    <property type="evidence" value="ECO:0007669"/>
    <property type="project" value="InterPro"/>
</dbReference>
<dbReference type="NCBIfam" id="TIGR01550">
    <property type="entry name" value="DOC_P1"/>
    <property type="match status" value="1"/>
</dbReference>
<dbReference type="AlphaFoldDB" id="A0A7L6ANQ2"/>
<dbReference type="PIRSF" id="PIRSF018297">
    <property type="entry name" value="Doc"/>
    <property type="match status" value="1"/>
</dbReference>
<dbReference type="InterPro" id="IPR003812">
    <property type="entry name" value="Fido"/>
</dbReference>
<accession>A0A7L6ANQ2</accession>
<evidence type="ECO:0000259" key="1">
    <source>
        <dbReference type="PROSITE" id="PS51459"/>
    </source>
</evidence>
<name>A0A7L6ANQ2_9GAMM</name>
<dbReference type="PANTHER" id="PTHR39426">
    <property type="entry name" value="HOMOLOGY TO DEATH-ON-CURING PROTEIN OF PHAGE P1"/>
    <property type="match status" value="1"/>
</dbReference>
<protein>
    <submittedName>
        <fullName evidence="2">Type II toxin-antitoxin system death-on-curing family toxin</fullName>
    </submittedName>
</protein>
<evidence type="ECO:0000313" key="2">
    <source>
        <dbReference type="EMBL" id="QLQ30711.1"/>
    </source>
</evidence>
<dbReference type="Gene3D" id="1.20.120.1870">
    <property type="entry name" value="Fic/DOC protein, Fido domain"/>
    <property type="match status" value="1"/>
</dbReference>
<gene>
    <name evidence="2" type="ORF">HZT40_02760</name>
</gene>
<sequence>MPVFLDAATVNAIHTRQIEMFGGATGIRSPELLESAVGQASMTYAYTGEIFQAAAQYCISLSGNHPFLDGNKRVAAACMLVFLRLNKLQLHLTPDQLYDWTMQVANGQLQREQLAELLREHCE</sequence>
<evidence type="ECO:0000313" key="3">
    <source>
        <dbReference type="Proteomes" id="UP000510621"/>
    </source>
</evidence>
<dbReference type="PROSITE" id="PS51459">
    <property type="entry name" value="FIDO"/>
    <property type="match status" value="1"/>
</dbReference>
<feature type="domain" description="Fido" evidence="1">
    <location>
        <begin position="5"/>
        <end position="120"/>
    </location>
</feature>
<organism evidence="2 3">
    <name type="scientific">Candidatus Thiothrix singaporensis</name>
    <dbReference type="NCBI Taxonomy" id="2799669"/>
    <lineage>
        <taxon>Bacteria</taxon>
        <taxon>Pseudomonadati</taxon>
        <taxon>Pseudomonadota</taxon>
        <taxon>Gammaproteobacteria</taxon>
        <taxon>Thiotrichales</taxon>
        <taxon>Thiotrichaceae</taxon>
        <taxon>Thiothrix</taxon>
    </lineage>
</organism>
<keyword evidence="3" id="KW-1185">Reference proteome</keyword>
<dbReference type="InterPro" id="IPR006440">
    <property type="entry name" value="Doc"/>
</dbReference>
<dbReference type="SUPFAM" id="SSF140931">
    <property type="entry name" value="Fic-like"/>
    <property type="match status" value="1"/>
</dbReference>
<proteinExistence type="predicted"/>
<dbReference type="EMBL" id="CP059265">
    <property type="protein sequence ID" value="QLQ30711.1"/>
    <property type="molecule type" value="Genomic_DNA"/>
</dbReference>
<dbReference type="KEGG" id="this:HZT40_02760"/>